<dbReference type="RefSeq" id="XP_059600542.1">
    <property type="nucleotide sequence ID" value="XM_059747478.1"/>
</dbReference>
<dbReference type="GeneID" id="84590883"/>
<proteinExistence type="predicted"/>
<reference evidence="1" key="2">
    <citation type="submission" date="2025-08" db="UniProtKB">
        <authorList>
            <consortium name="RefSeq"/>
        </authorList>
    </citation>
    <scope>IDENTIFICATION</scope>
</reference>
<dbReference type="VEuPathDB" id="FungiDB:An04g04410"/>
<organism evidence="1">
    <name type="scientific">Aspergillus niger</name>
    <dbReference type="NCBI Taxonomy" id="5061"/>
    <lineage>
        <taxon>Eukaryota</taxon>
        <taxon>Fungi</taxon>
        <taxon>Dikarya</taxon>
        <taxon>Ascomycota</taxon>
        <taxon>Pezizomycotina</taxon>
        <taxon>Eurotiomycetes</taxon>
        <taxon>Eurotiomycetidae</taxon>
        <taxon>Eurotiales</taxon>
        <taxon>Aspergillaceae</taxon>
        <taxon>Aspergillus</taxon>
        <taxon>Aspergillus subgen. Circumdati</taxon>
    </lineage>
</organism>
<reference evidence="1" key="1">
    <citation type="submission" date="2025-02" db="EMBL/GenBank/DDBJ databases">
        <authorList>
            <consortium name="NCBI Genome Project"/>
        </authorList>
    </citation>
    <scope>NUCLEOTIDE SEQUENCE</scope>
</reference>
<gene>
    <name evidence="1" type="ORF">An04g04410</name>
</gene>
<accession>A0AAJ8BNP5</accession>
<protein>
    <submittedName>
        <fullName evidence="1">Uncharacterized protein</fullName>
    </submittedName>
</protein>
<sequence length="102" mass="11076">MATWSLASFHLTEGSGRGCVQASDPTLGVNHHGRKAAPAITSRSHNPMHQKPVVWYLALLKLASSQSSRTSSHLPPQSVLHVVRVAEINSSGVKRERTVRIC</sequence>
<dbReference type="KEGG" id="ang:An04g04410"/>
<dbReference type="AlphaFoldDB" id="A0AAJ8BNP5"/>
<name>A0AAJ8BNP5_ASPNG</name>
<evidence type="ECO:0000313" key="1">
    <source>
        <dbReference type="RefSeq" id="XP_059600542.1"/>
    </source>
</evidence>